<evidence type="ECO:0000313" key="2">
    <source>
        <dbReference type="EMBL" id="MEX6634168.1"/>
    </source>
</evidence>
<gene>
    <name evidence="2" type="ORF">ABFZ84_11495</name>
</gene>
<comment type="caution">
    <text evidence="2">The sequence shown here is derived from an EMBL/GenBank/DDBJ whole genome shotgun (WGS) entry which is preliminary data.</text>
</comment>
<accession>A0ABV3Z6T6</accession>
<keyword evidence="1" id="KW-0732">Signal</keyword>
<dbReference type="EMBL" id="JBEHZE010000001">
    <property type="protein sequence ID" value="MEX6634168.1"/>
    <property type="molecule type" value="Genomic_DNA"/>
</dbReference>
<proteinExistence type="predicted"/>
<dbReference type="PROSITE" id="PS51257">
    <property type="entry name" value="PROKAR_LIPOPROTEIN"/>
    <property type="match status" value="1"/>
</dbReference>
<dbReference type="Proteomes" id="UP001560685">
    <property type="component" value="Unassembled WGS sequence"/>
</dbReference>
<protein>
    <recommendedName>
        <fullName evidence="4">Lipoprotein</fullName>
    </recommendedName>
</protein>
<organism evidence="2 3">
    <name type="scientific">Hyphococcus lacteus</name>
    <dbReference type="NCBI Taxonomy" id="3143536"/>
    <lineage>
        <taxon>Bacteria</taxon>
        <taxon>Pseudomonadati</taxon>
        <taxon>Pseudomonadota</taxon>
        <taxon>Alphaproteobacteria</taxon>
        <taxon>Parvularculales</taxon>
        <taxon>Parvularculaceae</taxon>
        <taxon>Hyphococcus</taxon>
    </lineage>
</organism>
<evidence type="ECO:0000313" key="3">
    <source>
        <dbReference type="Proteomes" id="UP001560685"/>
    </source>
</evidence>
<reference evidence="2 3" key="1">
    <citation type="submission" date="2024-05" db="EMBL/GenBank/DDBJ databases">
        <title>Three bacterial strains, DH-69, EH-24, and ECK-19 isolated from coastal sediments.</title>
        <authorList>
            <person name="Ye Y.-Q."/>
            <person name="Du Z.-J."/>
        </authorList>
    </citation>
    <scope>NUCLEOTIDE SEQUENCE [LARGE SCALE GENOMIC DNA]</scope>
    <source>
        <strain evidence="2 3">ECK-19</strain>
    </source>
</reference>
<name>A0ABV3Z6T6_9PROT</name>
<evidence type="ECO:0008006" key="4">
    <source>
        <dbReference type="Google" id="ProtNLM"/>
    </source>
</evidence>
<dbReference type="RefSeq" id="WP_369314158.1">
    <property type="nucleotide sequence ID" value="NZ_JBEHZE010000001.1"/>
</dbReference>
<sequence length="151" mass="17318">MKKVICFLIGVALSACASSAGAPVDVADVQPFSVGSFRDNDVETDYIVYTRDGRPWRVIEHHDFGDRGQGWTVYEFNGTDLHRYHAWSRIFAKNDARSDGWYEQSYDFEFHGKEIVHARKTLNGKPTEPDEHELRAAFSSGQRLFERLSEE</sequence>
<feature type="signal peptide" evidence="1">
    <location>
        <begin position="1"/>
        <end position="22"/>
    </location>
</feature>
<feature type="chain" id="PRO_5045297253" description="Lipoprotein" evidence="1">
    <location>
        <begin position="23"/>
        <end position="151"/>
    </location>
</feature>
<evidence type="ECO:0000256" key="1">
    <source>
        <dbReference type="SAM" id="SignalP"/>
    </source>
</evidence>
<keyword evidence="3" id="KW-1185">Reference proteome</keyword>